<dbReference type="GO" id="GO:0045087">
    <property type="term" value="P:innate immune response"/>
    <property type="evidence" value="ECO:0007669"/>
    <property type="project" value="TreeGrafter"/>
</dbReference>
<comment type="similarity">
    <text evidence="3">Belongs to the SHFL family.</text>
</comment>
<dbReference type="EMBL" id="JAEAOA010000073">
    <property type="protein sequence ID" value="KAK3588309.1"/>
    <property type="molecule type" value="Genomic_DNA"/>
</dbReference>
<dbReference type="InterPro" id="IPR026795">
    <property type="entry name" value="SHFL"/>
</dbReference>
<keyword evidence="4" id="KW-0963">Cytoplasm</keyword>
<evidence type="ECO:0000256" key="1">
    <source>
        <dbReference type="ARBA" id="ARBA00004123"/>
    </source>
</evidence>
<reference evidence="8" key="3">
    <citation type="submission" date="2023-05" db="EMBL/GenBank/DDBJ databases">
        <authorList>
            <person name="Smith C.H."/>
        </authorList>
    </citation>
    <scope>NUCLEOTIDE SEQUENCE</scope>
    <source>
        <strain evidence="8">CHS0354</strain>
        <tissue evidence="8">Mantle</tissue>
    </source>
</reference>
<dbReference type="GO" id="GO:0075523">
    <property type="term" value="P:viral translational frameshifting"/>
    <property type="evidence" value="ECO:0007669"/>
    <property type="project" value="TreeGrafter"/>
</dbReference>
<keyword evidence="9" id="KW-1185">Reference proteome</keyword>
<dbReference type="AlphaFoldDB" id="A0AAE0SAK7"/>
<dbReference type="GO" id="GO:0005634">
    <property type="term" value="C:nucleus"/>
    <property type="evidence" value="ECO:0007669"/>
    <property type="project" value="UniProtKB-SubCell"/>
</dbReference>
<reference evidence="8" key="1">
    <citation type="journal article" date="2021" name="Genome Biol. Evol.">
        <title>A High-Quality Reference Genome for a Parasitic Bivalve with Doubly Uniparental Inheritance (Bivalvia: Unionida).</title>
        <authorList>
            <person name="Smith C.H."/>
        </authorList>
    </citation>
    <scope>NUCLEOTIDE SEQUENCE</scope>
    <source>
        <strain evidence="8">CHS0354</strain>
    </source>
</reference>
<sequence length="270" mass="31117">MAEGGDNGDRISWEDLKLVRRFTELFHGRFSEREGVKLYRHCNKNLLEAVNFVFEAEAAELRNVIGQEEWRVVEARNNRDINEVQRNEIPAQVRQFGCEQCDHMWWRRVPSRKLVSKCKVCKQRFDAIPRENEWGWAKHSCDHCRNEFYGFAEMNGSPSPCYKCGNQSMPEEIIPPNGRRQRRTRNVHSCAAPNCHNRDPTAFGNVLIAKVCVHPKSLDKEVVNPSRPHVSTGSTVQTFLDQDDLSSFYEPSVVDINEESSNTSDDDTSD</sequence>
<dbReference type="Proteomes" id="UP001195483">
    <property type="component" value="Unassembled WGS sequence"/>
</dbReference>
<reference evidence="8" key="2">
    <citation type="journal article" date="2021" name="Genome Biol. Evol.">
        <title>Developing a high-quality reference genome for a parasitic bivalve with doubly uniparental inheritance (Bivalvia: Unionida).</title>
        <authorList>
            <person name="Smith C.H."/>
        </authorList>
    </citation>
    <scope>NUCLEOTIDE SEQUENCE</scope>
    <source>
        <strain evidence="8">CHS0354</strain>
        <tissue evidence="8">Mantle</tissue>
    </source>
</reference>
<accession>A0AAE0SAK7</accession>
<gene>
    <name evidence="8" type="ORF">CHS0354_000311</name>
</gene>
<protein>
    <submittedName>
        <fullName evidence="8">Uncharacterized protein</fullName>
    </submittedName>
</protein>
<name>A0AAE0SAK7_9BIVA</name>
<comment type="caution">
    <text evidence="8">The sequence shown here is derived from an EMBL/GenBank/DDBJ whole genome shotgun (WGS) entry which is preliminary data.</text>
</comment>
<evidence type="ECO:0000256" key="7">
    <source>
        <dbReference type="SAM" id="MobiDB-lite"/>
    </source>
</evidence>
<dbReference type="GO" id="GO:1990825">
    <property type="term" value="F:sequence-specific mRNA binding"/>
    <property type="evidence" value="ECO:0007669"/>
    <property type="project" value="TreeGrafter"/>
</dbReference>
<dbReference type="GO" id="GO:0043022">
    <property type="term" value="F:ribosome binding"/>
    <property type="evidence" value="ECO:0007669"/>
    <property type="project" value="TreeGrafter"/>
</dbReference>
<evidence type="ECO:0000256" key="3">
    <source>
        <dbReference type="ARBA" id="ARBA00005469"/>
    </source>
</evidence>
<organism evidence="8 9">
    <name type="scientific">Potamilus streckersoni</name>
    <dbReference type="NCBI Taxonomy" id="2493646"/>
    <lineage>
        <taxon>Eukaryota</taxon>
        <taxon>Metazoa</taxon>
        <taxon>Spiralia</taxon>
        <taxon>Lophotrochozoa</taxon>
        <taxon>Mollusca</taxon>
        <taxon>Bivalvia</taxon>
        <taxon>Autobranchia</taxon>
        <taxon>Heteroconchia</taxon>
        <taxon>Palaeoheterodonta</taxon>
        <taxon>Unionida</taxon>
        <taxon>Unionoidea</taxon>
        <taxon>Unionidae</taxon>
        <taxon>Ambleminae</taxon>
        <taxon>Lampsilini</taxon>
        <taxon>Potamilus</taxon>
    </lineage>
</organism>
<evidence type="ECO:0000313" key="9">
    <source>
        <dbReference type="Proteomes" id="UP001195483"/>
    </source>
</evidence>
<dbReference type="PANTHER" id="PTHR16135">
    <property type="entry name" value="REPRESSOR OF YIELD OF DENV PROTEIN"/>
    <property type="match status" value="1"/>
</dbReference>
<keyword evidence="5" id="KW-0694">RNA-binding</keyword>
<proteinExistence type="inferred from homology"/>
<evidence type="ECO:0000256" key="6">
    <source>
        <dbReference type="ARBA" id="ARBA00023242"/>
    </source>
</evidence>
<evidence type="ECO:0000256" key="4">
    <source>
        <dbReference type="ARBA" id="ARBA00022490"/>
    </source>
</evidence>
<keyword evidence="6" id="KW-0539">Nucleus</keyword>
<evidence type="ECO:0000256" key="2">
    <source>
        <dbReference type="ARBA" id="ARBA00004331"/>
    </source>
</evidence>
<dbReference type="GO" id="GO:0036464">
    <property type="term" value="C:cytoplasmic ribonucleoprotein granule"/>
    <property type="evidence" value="ECO:0007669"/>
    <property type="project" value="UniProtKB-SubCell"/>
</dbReference>
<evidence type="ECO:0000256" key="5">
    <source>
        <dbReference type="ARBA" id="ARBA00022884"/>
    </source>
</evidence>
<dbReference type="Pfam" id="PF15135">
    <property type="entry name" value="UPF0515"/>
    <property type="match status" value="1"/>
</dbReference>
<dbReference type="PANTHER" id="PTHR16135:SF2">
    <property type="entry name" value="SHIFTLESS ANTIVIRAL INHIBITOR OF RIBOSOMAL FRAMESHIFTING PROTEIN"/>
    <property type="match status" value="1"/>
</dbReference>
<feature type="region of interest" description="Disordered" evidence="7">
    <location>
        <begin position="250"/>
        <end position="270"/>
    </location>
</feature>
<evidence type="ECO:0000313" key="8">
    <source>
        <dbReference type="EMBL" id="KAK3588309.1"/>
    </source>
</evidence>
<comment type="subcellular location">
    <subcellularLocation>
        <location evidence="2">Cytoplasm</location>
        <location evidence="2">Cytoplasmic ribonucleoprotein granule</location>
    </subcellularLocation>
    <subcellularLocation>
        <location evidence="1">Nucleus</location>
    </subcellularLocation>
</comment>